<proteinExistence type="predicted"/>
<dbReference type="Pfam" id="PF01061">
    <property type="entry name" value="ABC2_membrane"/>
    <property type="match status" value="1"/>
</dbReference>
<keyword evidence="2" id="KW-0813">Transport</keyword>
<evidence type="ECO:0000313" key="9">
    <source>
        <dbReference type="Proteomes" id="UP001465755"/>
    </source>
</evidence>
<feature type="domain" description="ABC-2 type transporter transmembrane" evidence="7">
    <location>
        <begin position="2"/>
        <end position="154"/>
    </location>
</feature>
<gene>
    <name evidence="8" type="ORF">WJX73_006620</name>
</gene>
<dbReference type="PANTHER" id="PTHR48041:SF139">
    <property type="entry name" value="PROTEIN SCARLET"/>
    <property type="match status" value="1"/>
</dbReference>
<reference evidence="8 9" key="1">
    <citation type="journal article" date="2024" name="Nat. Commun.">
        <title>Phylogenomics reveals the evolutionary origins of lichenization in chlorophyte algae.</title>
        <authorList>
            <person name="Puginier C."/>
            <person name="Libourel C."/>
            <person name="Otte J."/>
            <person name="Skaloud P."/>
            <person name="Haon M."/>
            <person name="Grisel S."/>
            <person name="Petersen M."/>
            <person name="Berrin J.G."/>
            <person name="Delaux P.M."/>
            <person name="Dal Grande F."/>
            <person name="Keller J."/>
        </authorList>
    </citation>
    <scope>NUCLEOTIDE SEQUENCE [LARGE SCALE GENOMIC DNA]</scope>
    <source>
        <strain evidence="8 9">SAG 2036</strain>
    </source>
</reference>
<feature type="transmembrane region" description="Helical" evidence="6">
    <location>
        <begin position="63"/>
        <end position="87"/>
    </location>
</feature>
<keyword evidence="3 6" id="KW-0812">Transmembrane</keyword>
<dbReference type="Proteomes" id="UP001465755">
    <property type="component" value="Unassembled WGS sequence"/>
</dbReference>
<evidence type="ECO:0000256" key="5">
    <source>
        <dbReference type="ARBA" id="ARBA00023136"/>
    </source>
</evidence>
<feature type="transmembrane region" description="Helical" evidence="6">
    <location>
        <begin position="184"/>
        <end position="206"/>
    </location>
</feature>
<evidence type="ECO:0000313" key="8">
    <source>
        <dbReference type="EMBL" id="KAK9790760.1"/>
    </source>
</evidence>
<name>A0AAW1NLI4_9CHLO</name>
<comment type="caution">
    <text evidence="8">The sequence shown here is derived from an EMBL/GenBank/DDBJ whole genome shotgun (WGS) entry which is preliminary data.</text>
</comment>
<dbReference type="EMBL" id="JALJOQ010000187">
    <property type="protein sequence ID" value="KAK9790760.1"/>
    <property type="molecule type" value="Genomic_DNA"/>
</dbReference>
<comment type="subcellular location">
    <subcellularLocation>
        <location evidence="1">Membrane</location>
        <topology evidence="1">Multi-pass membrane protein</topology>
    </subcellularLocation>
</comment>
<keyword evidence="9" id="KW-1185">Reference proteome</keyword>
<feature type="transmembrane region" description="Helical" evidence="6">
    <location>
        <begin position="99"/>
        <end position="124"/>
    </location>
</feature>
<dbReference type="GO" id="GO:0140359">
    <property type="term" value="F:ABC-type transporter activity"/>
    <property type="evidence" value="ECO:0007669"/>
    <property type="project" value="InterPro"/>
</dbReference>
<evidence type="ECO:0000256" key="3">
    <source>
        <dbReference type="ARBA" id="ARBA00022692"/>
    </source>
</evidence>
<evidence type="ECO:0000256" key="4">
    <source>
        <dbReference type="ARBA" id="ARBA00022989"/>
    </source>
</evidence>
<keyword evidence="5 6" id="KW-0472">Membrane</keyword>
<evidence type="ECO:0000256" key="6">
    <source>
        <dbReference type="SAM" id="Phobius"/>
    </source>
</evidence>
<feature type="transmembrane region" description="Helical" evidence="6">
    <location>
        <begin position="158"/>
        <end position="178"/>
    </location>
</feature>
<feature type="transmembrane region" description="Helical" evidence="6">
    <location>
        <begin position="21"/>
        <end position="43"/>
    </location>
</feature>
<dbReference type="GO" id="GO:0016020">
    <property type="term" value="C:membrane"/>
    <property type="evidence" value="ECO:0007669"/>
    <property type="project" value="UniProtKB-SubCell"/>
</dbReference>
<accession>A0AAW1NLI4</accession>
<dbReference type="InterPro" id="IPR013525">
    <property type="entry name" value="ABC2_TM"/>
</dbReference>
<organism evidence="8 9">
    <name type="scientific">Symbiochloris irregularis</name>
    <dbReference type="NCBI Taxonomy" id="706552"/>
    <lineage>
        <taxon>Eukaryota</taxon>
        <taxon>Viridiplantae</taxon>
        <taxon>Chlorophyta</taxon>
        <taxon>core chlorophytes</taxon>
        <taxon>Trebouxiophyceae</taxon>
        <taxon>Trebouxiales</taxon>
        <taxon>Trebouxiaceae</taxon>
        <taxon>Symbiochloris</taxon>
    </lineage>
</organism>
<evidence type="ECO:0000259" key="7">
    <source>
        <dbReference type="Pfam" id="PF01061"/>
    </source>
</evidence>
<protein>
    <recommendedName>
        <fullName evidence="7">ABC-2 type transporter transmembrane domain-containing protein</fullName>
    </recommendedName>
</protein>
<dbReference type="PANTHER" id="PTHR48041">
    <property type="entry name" value="ABC TRANSPORTER G FAMILY MEMBER 28"/>
    <property type="match status" value="1"/>
</dbReference>
<evidence type="ECO:0000256" key="2">
    <source>
        <dbReference type="ARBA" id="ARBA00022448"/>
    </source>
</evidence>
<dbReference type="InterPro" id="IPR050352">
    <property type="entry name" value="ABCG_transporters"/>
</dbReference>
<sequence>MIAGLVYIRLPDNATSAQPRASTIFFLLMLNAITPISYMAFYVSDRKFFKMDSANGLYAPSAYYLSTVTAGSPFVIMNTIAGALMAYGLAGLRNDTRAIFIWMSIISLHALVSNQFLVTCIWLTPTQDTAYAIGSMYLTFSLLFCGFYVAVPNMVLTPLIGGAVPLCTTQGDAILSYLGLKLTIAQGALSLLGWYGLFHLTSFLALRRLYSKKDK</sequence>
<evidence type="ECO:0000256" key="1">
    <source>
        <dbReference type="ARBA" id="ARBA00004141"/>
    </source>
</evidence>
<dbReference type="AlphaFoldDB" id="A0AAW1NLI4"/>
<keyword evidence="4 6" id="KW-1133">Transmembrane helix</keyword>
<feature type="transmembrane region" description="Helical" evidence="6">
    <location>
        <begin position="130"/>
        <end position="151"/>
    </location>
</feature>